<sequence length="76" mass="8549">VNINDLKENYFRTIRLRLRENPCLNARIGTLSNSDEELADNIISCLATVTGKLPRGAQHIKKVYMKTTMGSSVLIE</sequence>
<dbReference type="AlphaFoldDB" id="A0A0F9AIJ2"/>
<comment type="caution">
    <text evidence="1">The sequence shown here is derived from an EMBL/GenBank/DDBJ whole genome shotgun (WGS) entry which is preliminary data.</text>
</comment>
<dbReference type="Pfam" id="PF00687">
    <property type="entry name" value="Ribosomal_L1"/>
    <property type="match status" value="1"/>
</dbReference>
<dbReference type="InterPro" id="IPR028364">
    <property type="entry name" value="Ribosomal_uL1/biogenesis"/>
</dbReference>
<dbReference type="SUPFAM" id="SSF56808">
    <property type="entry name" value="Ribosomal protein L1"/>
    <property type="match status" value="1"/>
</dbReference>
<evidence type="ECO:0000313" key="1">
    <source>
        <dbReference type="EMBL" id="KKK98130.1"/>
    </source>
</evidence>
<dbReference type="InterPro" id="IPR023674">
    <property type="entry name" value="Ribosomal_uL1-like"/>
</dbReference>
<gene>
    <name evidence="1" type="ORF">LCGC14_2645860</name>
</gene>
<reference evidence="1" key="1">
    <citation type="journal article" date="2015" name="Nature">
        <title>Complex archaea that bridge the gap between prokaryotes and eukaryotes.</title>
        <authorList>
            <person name="Spang A."/>
            <person name="Saw J.H."/>
            <person name="Jorgensen S.L."/>
            <person name="Zaremba-Niedzwiedzka K."/>
            <person name="Martijn J."/>
            <person name="Lind A.E."/>
            <person name="van Eijk R."/>
            <person name="Schleper C."/>
            <person name="Guy L."/>
            <person name="Ettema T.J."/>
        </authorList>
    </citation>
    <scope>NUCLEOTIDE SEQUENCE</scope>
</reference>
<protein>
    <recommendedName>
        <fullName evidence="2">Ribosomal protein L1</fullName>
    </recommendedName>
</protein>
<name>A0A0F9AIJ2_9ZZZZ</name>
<accession>A0A0F9AIJ2</accession>
<dbReference type="Gene3D" id="3.30.190.20">
    <property type="match status" value="1"/>
</dbReference>
<dbReference type="EMBL" id="LAZR01045751">
    <property type="protein sequence ID" value="KKK98130.1"/>
    <property type="molecule type" value="Genomic_DNA"/>
</dbReference>
<organism evidence="1">
    <name type="scientific">marine sediment metagenome</name>
    <dbReference type="NCBI Taxonomy" id="412755"/>
    <lineage>
        <taxon>unclassified sequences</taxon>
        <taxon>metagenomes</taxon>
        <taxon>ecological metagenomes</taxon>
    </lineage>
</organism>
<feature type="non-terminal residue" evidence="1">
    <location>
        <position position="1"/>
    </location>
</feature>
<evidence type="ECO:0008006" key="2">
    <source>
        <dbReference type="Google" id="ProtNLM"/>
    </source>
</evidence>
<proteinExistence type="predicted"/>